<sequence length="643" mass="69075">MTAQVADPRVPADVIRTGIRTRLSGGIMRLPARVDHLLELAGGKWAFAWSSYAFLFFPAVFAVAALEAPTGFTTLGSIGVGAIGVGSALIVGIVFNYTLLRHRTTRRVHVLVLVFYWVTFGVALGLSRALSVMAWTDADPDLVLRLVGSICGAVVWVPAAAIVQAMLDIRRQRLEELEANKRRLERIRDSAETSLEEQTAALSAAVRTAVQPHIDRLSERVAAINSSLTRNVLKNLAGEIKGVSDDVVRLTSHQVVEPGSIEMQRSMRRPRIFNNIVLEVLMRPITWPWVGSFMIILGTGPEIFRTSGLGTVLLGTGAILAATVVLTLVEHFSAPMSNRRAALFQWGLLVLIAAGVGLVPPLVEGIGPNFKVDTQLTPIFLFVPLVALGTLMTSIAVATRRQTLGLMNELELMNQELEAVAHGAHLQADDVRRRVAALLHGPVQGRLSAASMLLGLHLSRQSNRTTAEVIEETAELIRAATADLAELATVRTERHSVDDVLSSLRTDWSGIVEIDWTYDPVASMFLEADAALGATVSELVVDMITNAARHGRARHARLSVHAKPESGGPGSAKRLVLEVRCENDGSFAPAAPSEGGLVGALLRTMGGTWTVTGENGAVLSLATIPLRTNVRSANIAPTAELVH</sequence>
<evidence type="ECO:0000313" key="3">
    <source>
        <dbReference type="EMBL" id="PVZ95126.1"/>
    </source>
</evidence>
<accession>A0A2V1HR78</accession>
<dbReference type="InterPro" id="IPR036890">
    <property type="entry name" value="HATPase_C_sf"/>
</dbReference>
<dbReference type="Gene3D" id="3.30.565.10">
    <property type="entry name" value="Histidine kinase-like ATPase, C-terminal domain"/>
    <property type="match status" value="1"/>
</dbReference>
<organism evidence="3 4">
    <name type="scientific">Amnibacterium flavum</name>
    <dbReference type="NCBI Taxonomy" id="2173173"/>
    <lineage>
        <taxon>Bacteria</taxon>
        <taxon>Bacillati</taxon>
        <taxon>Actinomycetota</taxon>
        <taxon>Actinomycetes</taxon>
        <taxon>Micrococcales</taxon>
        <taxon>Microbacteriaceae</taxon>
        <taxon>Amnibacterium</taxon>
    </lineage>
</organism>
<evidence type="ECO:0000313" key="4">
    <source>
        <dbReference type="Proteomes" id="UP000244893"/>
    </source>
</evidence>
<reference evidence="3 4" key="1">
    <citation type="submission" date="2018-05" db="EMBL/GenBank/DDBJ databases">
        <title>Amnibacterium sp. M8JJ-5, whole genome shotgun sequence.</title>
        <authorList>
            <person name="Tuo L."/>
        </authorList>
    </citation>
    <scope>NUCLEOTIDE SEQUENCE [LARGE SCALE GENOMIC DNA]</scope>
    <source>
        <strain evidence="3 4">M8JJ-5</strain>
    </source>
</reference>
<evidence type="ECO:0000256" key="1">
    <source>
        <dbReference type="SAM" id="Coils"/>
    </source>
</evidence>
<evidence type="ECO:0008006" key="5">
    <source>
        <dbReference type="Google" id="ProtNLM"/>
    </source>
</evidence>
<keyword evidence="2" id="KW-0812">Transmembrane</keyword>
<feature type="transmembrane region" description="Helical" evidence="2">
    <location>
        <begin position="272"/>
        <end position="297"/>
    </location>
</feature>
<keyword evidence="4" id="KW-1185">Reference proteome</keyword>
<dbReference type="Proteomes" id="UP000244893">
    <property type="component" value="Unassembled WGS sequence"/>
</dbReference>
<feature type="transmembrane region" description="Helical" evidence="2">
    <location>
        <begin position="110"/>
        <end position="130"/>
    </location>
</feature>
<dbReference type="AlphaFoldDB" id="A0A2V1HR78"/>
<keyword evidence="1" id="KW-0175">Coiled coil</keyword>
<feature type="transmembrane region" description="Helical" evidence="2">
    <location>
        <begin position="341"/>
        <end position="359"/>
    </location>
</feature>
<protein>
    <recommendedName>
        <fullName evidence="5">Signal transduction histidine kinase subgroup 3 dimerisation and phosphoacceptor domain-containing protein</fullName>
    </recommendedName>
</protein>
<feature type="transmembrane region" description="Helical" evidence="2">
    <location>
        <begin position="78"/>
        <end position="98"/>
    </location>
</feature>
<feature type="transmembrane region" description="Helical" evidence="2">
    <location>
        <begin position="46"/>
        <end position="66"/>
    </location>
</feature>
<name>A0A2V1HR78_9MICO</name>
<feature type="transmembrane region" description="Helical" evidence="2">
    <location>
        <begin position="142"/>
        <end position="163"/>
    </location>
</feature>
<feature type="transmembrane region" description="Helical" evidence="2">
    <location>
        <begin position="309"/>
        <end position="329"/>
    </location>
</feature>
<keyword evidence="2" id="KW-1133">Transmembrane helix</keyword>
<dbReference type="EMBL" id="QEOP01000001">
    <property type="protein sequence ID" value="PVZ95126.1"/>
    <property type="molecule type" value="Genomic_DNA"/>
</dbReference>
<feature type="coiled-coil region" evidence="1">
    <location>
        <begin position="167"/>
        <end position="201"/>
    </location>
</feature>
<feature type="transmembrane region" description="Helical" evidence="2">
    <location>
        <begin position="379"/>
        <end position="398"/>
    </location>
</feature>
<keyword evidence="2" id="KW-0472">Membrane</keyword>
<proteinExistence type="predicted"/>
<comment type="caution">
    <text evidence="3">The sequence shown here is derived from an EMBL/GenBank/DDBJ whole genome shotgun (WGS) entry which is preliminary data.</text>
</comment>
<evidence type="ECO:0000256" key="2">
    <source>
        <dbReference type="SAM" id="Phobius"/>
    </source>
</evidence>
<gene>
    <name evidence="3" type="ORF">DDQ50_00915</name>
</gene>